<dbReference type="VEuPathDB" id="MicrosporidiaDB:TUBRATIS_28690"/>
<reference evidence="2 3" key="1">
    <citation type="submission" date="2018-10" db="EMBL/GenBank/DDBJ databases">
        <title>Draft genome sequence of the microsporidian Tubulinosema ratisbonensis.</title>
        <authorList>
            <person name="Polonais V."/>
            <person name="Peyretaillade E."/>
            <person name="Niehus S."/>
            <person name="Wawrzyniak I."/>
            <person name="Franchet A."/>
            <person name="Gaspin C."/>
            <person name="Reichstadt M."/>
            <person name="Belser C."/>
            <person name="Labadie K."/>
            <person name="Delbac F."/>
            <person name="Ferrandon D."/>
        </authorList>
    </citation>
    <scope>NUCLEOTIDE SEQUENCE [LARGE SCALE GENOMIC DNA]</scope>
    <source>
        <strain evidence="2 3">Franzen</strain>
    </source>
</reference>
<dbReference type="Gene3D" id="3.90.70.10">
    <property type="entry name" value="Cysteine proteinases"/>
    <property type="match status" value="1"/>
</dbReference>
<keyword evidence="3" id="KW-1185">Reference proteome</keyword>
<accession>A0A437AHQ8</accession>
<dbReference type="InterPro" id="IPR001394">
    <property type="entry name" value="Peptidase_C19_UCH"/>
</dbReference>
<dbReference type="EMBL" id="RCSS01000804">
    <property type="protein sequence ID" value="RVD90701.1"/>
    <property type="molecule type" value="Genomic_DNA"/>
</dbReference>
<sequence>MKLEHEKMTLVKSGKILESFFTSSAFIKKFCVVLLKKDYEFKFVPFLVNLSKDGIFMDQKLNHLEIESKKYFDCTGVLQLPKILICIFDYQCPVYVLNASEDSFRITEEHTLIFRNEGDVDKYYLVGASVHLGKNDTSGHYVYYKKNSIGEWKRYSYNNEVEMEEISKIPNILIYKKEN</sequence>
<name>A0A437AHQ8_9MICR</name>
<dbReference type="Proteomes" id="UP000282876">
    <property type="component" value="Unassembled WGS sequence"/>
</dbReference>
<feature type="domain" description="Peptidase C19 ubiquitin carboxyl-terminal hydrolase" evidence="1">
    <location>
        <begin position="79"/>
        <end position="175"/>
    </location>
</feature>
<comment type="caution">
    <text evidence="2">The sequence shown here is derived from an EMBL/GenBank/DDBJ whole genome shotgun (WGS) entry which is preliminary data.</text>
</comment>
<proteinExistence type="predicted"/>
<evidence type="ECO:0000313" key="3">
    <source>
        <dbReference type="Proteomes" id="UP000282876"/>
    </source>
</evidence>
<dbReference type="InterPro" id="IPR038765">
    <property type="entry name" value="Papain-like_cys_pep_sf"/>
</dbReference>
<gene>
    <name evidence="2" type="ORF">TUBRATIS_28690</name>
</gene>
<protein>
    <recommendedName>
        <fullName evidence="1">Peptidase C19 ubiquitin carboxyl-terminal hydrolase domain-containing protein</fullName>
    </recommendedName>
</protein>
<organism evidence="2 3">
    <name type="scientific">Tubulinosema ratisbonensis</name>
    <dbReference type="NCBI Taxonomy" id="291195"/>
    <lineage>
        <taxon>Eukaryota</taxon>
        <taxon>Fungi</taxon>
        <taxon>Fungi incertae sedis</taxon>
        <taxon>Microsporidia</taxon>
        <taxon>Tubulinosematoidea</taxon>
        <taxon>Tubulinosematidae</taxon>
        <taxon>Tubulinosema</taxon>
    </lineage>
</organism>
<dbReference type="GO" id="GO:0016579">
    <property type="term" value="P:protein deubiquitination"/>
    <property type="evidence" value="ECO:0007669"/>
    <property type="project" value="InterPro"/>
</dbReference>
<dbReference type="Pfam" id="PF00443">
    <property type="entry name" value="UCH"/>
    <property type="match status" value="1"/>
</dbReference>
<evidence type="ECO:0000259" key="1">
    <source>
        <dbReference type="Pfam" id="PF00443"/>
    </source>
</evidence>
<evidence type="ECO:0000313" key="2">
    <source>
        <dbReference type="EMBL" id="RVD90701.1"/>
    </source>
</evidence>
<dbReference type="SUPFAM" id="SSF54001">
    <property type="entry name" value="Cysteine proteinases"/>
    <property type="match status" value="1"/>
</dbReference>
<dbReference type="GO" id="GO:0004843">
    <property type="term" value="F:cysteine-type deubiquitinase activity"/>
    <property type="evidence" value="ECO:0007669"/>
    <property type="project" value="InterPro"/>
</dbReference>
<dbReference type="AlphaFoldDB" id="A0A437AHQ8"/>